<feature type="transmembrane region" description="Helical" evidence="12">
    <location>
        <begin position="573"/>
        <end position="592"/>
    </location>
</feature>
<keyword evidence="6 12" id="KW-0472">Membrane</keyword>
<dbReference type="PROSITE" id="PS50267">
    <property type="entry name" value="NA_NEUROTRAN_SYMP_3"/>
    <property type="match status" value="1"/>
</dbReference>
<keyword evidence="5 12" id="KW-1133">Transmembrane helix</keyword>
<evidence type="ECO:0000256" key="10">
    <source>
        <dbReference type="RuleBase" id="RU003732"/>
    </source>
</evidence>
<evidence type="ECO:0000256" key="4">
    <source>
        <dbReference type="ARBA" id="ARBA00022692"/>
    </source>
</evidence>
<protein>
    <recommendedName>
        <fullName evidence="10">Transporter</fullName>
    </recommendedName>
</protein>
<feature type="transmembrane region" description="Helical" evidence="12">
    <location>
        <begin position="126"/>
        <end position="147"/>
    </location>
</feature>
<feature type="disulfide bond" evidence="9">
    <location>
        <begin position="208"/>
        <end position="217"/>
    </location>
</feature>
<dbReference type="PANTHER" id="PTHR11616:SF321">
    <property type="entry name" value="SODIUM-DEPENDENT NUTRIENT AMINO ACID TRANSPORTER 1-RELATED"/>
    <property type="match status" value="1"/>
</dbReference>
<evidence type="ECO:0000256" key="6">
    <source>
        <dbReference type="ARBA" id="ARBA00023136"/>
    </source>
</evidence>
<accession>A0A8J1Y153</accession>
<evidence type="ECO:0000256" key="8">
    <source>
        <dbReference type="PIRSR" id="PIRSR600175-1"/>
    </source>
</evidence>
<keyword evidence="14" id="KW-1185">Reference proteome</keyword>
<keyword evidence="8" id="KW-0479">Metal-binding</keyword>
<evidence type="ECO:0000256" key="5">
    <source>
        <dbReference type="ARBA" id="ARBA00022989"/>
    </source>
</evidence>
<dbReference type="GO" id="GO:0005886">
    <property type="term" value="C:plasma membrane"/>
    <property type="evidence" value="ECO:0007669"/>
    <property type="project" value="TreeGrafter"/>
</dbReference>
<evidence type="ECO:0000256" key="3">
    <source>
        <dbReference type="ARBA" id="ARBA00022448"/>
    </source>
</evidence>
<feature type="transmembrane region" description="Helical" evidence="12">
    <location>
        <begin position="529"/>
        <end position="553"/>
    </location>
</feature>
<evidence type="ECO:0000256" key="1">
    <source>
        <dbReference type="ARBA" id="ARBA00004141"/>
    </source>
</evidence>
<sequence>MTPSGDAPDAEKGQVQLPKSALKKPKPGPLPPVKDFNDHGEKPPMTPKEIKDAKKREQDEAYFQQRRRHMSKPSKLAPQKPKNREERDHWGHKMEYFFACLGYAVGMGNIWRFPYFCYRNGGGAFLIPYLLALVVFGIPVLFLEMALGQYASLGMITVWKKICPLFTGVGYTVILVLVMISMYYNVLIAYALFYLFASITDNIPWSRCDNKWNTEFCITTKPGEAQYNGSVTSVLVNATKAVGYNASEMLTTMSPNATGKPKLKTPTEEFFERHLLQVTGGISEVGVVQWPLVVCLIVSWVVIFFCLWKGVKSMGKAVYFTAGFPYVVLTILLVRGVTLPGSMDGIIYYLKPEWSKLSQPQVWGEACVQIFLSLALGTGGWVTLSSYNKYSNNCRRDAIIVAIANSVTSLYAGFVIFSVLGFMAYKKGVNVADVADVGPGLAFVAYPEGLAMMPGAPFWSICFFVTMFTVGLDSLFTQVETIICALVDEFPKLKEKRKIVTLVFCVILMLLGIPLVTQGGIYIVTLMDWYVPLFSLAFISLTEILVLNFFYGYKKFGEDIKTMIGFGPNYYDLFCWLIATPILLLLIVIFIAVNYKAPYYGDYSFPGWANDIGWCLAFIPCTIVPIVMAVIFLRAVRNWETFVAVFRGEQGPLLRSLITPMPDWGPAVPEDRNKRYEKQENKNRDAEQGAPLVVESPI</sequence>
<keyword evidence="8" id="KW-0915">Sodium</keyword>
<feature type="region of interest" description="Disordered" evidence="11">
    <location>
        <begin position="1"/>
        <end position="87"/>
    </location>
</feature>
<feature type="binding site" evidence="8">
    <location>
        <position position="102"/>
    </location>
    <ligand>
        <name>Na(+)</name>
        <dbReference type="ChEBI" id="CHEBI:29101"/>
        <label>1</label>
    </ligand>
</feature>
<dbReference type="Proteomes" id="UP000749559">
    <property type="component" value="Unassembled WGS sequence"/>
</dbReference>
<dbReference type="PROSITE" id="PS00610">
    <property type="entry name" value="NA_NEUROTRAN_SYMP_1"/>
    <property type="match status" value="1"/>
</dbReference>
<dbReference type="EMBL" id="CAIIXF020000001">
    <property type="protein sequence ID" value="CAH1772993.1"/>
    <property type="molecule type" value="Genomic_DNA"/>
</dbReference>
<dbReference type="GO" id="GO:0089718">
    <property type="term" value="P:amino acid import across plasma membrane"/>
    <property type="evidence" value="ECO:0007669"/>
    <property type="project" value="TreeGrafter"/>
</dbReference>
<feature type="binding site" evidence="8">
    <location>
        <position position="473"/>
    </location>
    <ligand>
        <name>Na(+)</name>
        <dbReference type="ChEBI" id="CHEBI:29101"/>
        <label>1</label>
    </ligand>
</feature>
<feature type="transmembrane region" description="Helical" evidence="12">
    <location>
        <begin position="362"/>
        <end position="387"/>
    </location>
</feature>
<dbReference type="GO" id="GO:0005283">
    <property type="term" value="F:amino acid:sodium symporter activity"/>
    <property type="evidence" value="ECO:0007669"/>
    <property type="project" value="TreeGrafter"/>
</dbReference>
<feature type="binding site" evidence="8">
    <location>
        <position position="109"/>
    </location>
    <ligand>
        <name>Na(+)</name>
        <dbReference type="ChEBI" id="CHEBI:29101"/>
        <label>1</label>
    </ligand>
</feature>
<dbReference type="PROSITE" id="PS00754">
    <property type="entry name" value="NA_NEUROTRAN_SYMP_2"/>
    <property type="match status" value="1"/>
</dbReference>
<evidence type="ECO:0000313" key="13">
    <source>
        <dbReference type="EMBL" id="CAH1772993.1"/>
    </source>
</evidence>
<keyword evidence="4 10" id="KW-0812">Transmembrane</keyword>
<dbReference type="AlphaFoldDB" id="A0A8J1Y153"/>
<keyword evidence="10" id="KW-0769">Symport</keyword>
<proteinExistence type="inferred from homology"/>
<dbReference type="SUPFAM" id="SSF161070">
    <property type="entry name" value="SNF-like"/>
    <property type="match status" value="1"/>
</dbReference>
<dbReference type="PANTHER" id="PTHR11616">
    <property type="entry name" value="SODIUM/CHLORIDE DEPENDENT TRANSPORTER"/>
    <property type="match status" value="1"/>
</dbReference>
<feature type="transmembrane region" description="Helical" evidence="12">
    <location>
        <begin position="168"/>
        <end position="197"/>
    </location>
</feature>
<feature type="transmembrane region" description="Helical" evidence="12">
    <location>
        <begin position="317"/>
        <end position="342"/>
    </location>
</feature>
<evidence type="ECO:0000256" key="12">
    <source>
        <dbReference type="SAM" id="Phobius"/>
    </source>
</evidence>
<keyword evidence="3 10" id="KW-0813">Transport</keyword>
<keyword evidence="7" id="KW-0325">Glycoprotein</keyword>
<feature type="compositionally biased region" description="Basic and acidic residues" evidence="11">
    <location>
        <begin position="35"/>
        <end position="59"/>
    </location>
</feature>
<organism evidence="13 14">
    <name type="scientific">Owenia fusiformis</name>
    <name type="common">Polychaete worm</name>
    <dbReference type="NCBI Taxonomy" id="6347"/>
    <lineage>
        <taxon>Eukaryota</taxon>
        <taxon>Metazoa</taxon>
        <taxon>Spiralia</taxon>
        <taxon>Lophotrochozoa</taxon>
        <taxon>Annelida</taxon>
        <taxon>Polychaeta</taxon>
        <taxon>Sedentaria</taxon>
        <taxon>Canalipalpata</taxon>
        <taxon>Sabellida</taxon>
        <taxon>Oweniida</taxon>
        <taxon>Oweniidae</taxon>
        <taxon>Owenia</taxon>
    </lineage>
</organism>
<feature type="transmembrane region" description="Helical" evidence="12">
    <location>
        <begin position="499"/>
        <end position="523"/>
    </location>
</feature>
<evidence type="ECO:0000256" key="2">
    <source>
        <dbReference type="ARBA" id="ARBA00006459"/>
    </source>
</evidence>
<comment type="caution">
    <text evidence="13">The sequence shown here is derived from an EMBL/GenBank/DDBJ whole genome shotgun (WGS) entry which is preliminary data.</text>
</comment>
<name>A0A8J1Y153_OWEFU</name>
<evidence type="ECO:0000256" key="7">
    <source>
        <dbReference type="ARBA" id="ARBA00023180"/>
    </source>
</evidence>
<feature type="transmembrane region" description="Helical" evidence="12">
    <location>
        <begin position="288"/>
        <end position="308"/>
    </location>
</feature>
<dbReference type="GO" id="GO:0046872">
    <property type="term" value="F:metal ion binding"/>
    <property type="evidence" value="ECO:0007669"/>
    <property type="project" value="UniProtKB-KW"/>
</dbReference>
<comment type="similarity">
    <text evidence="2 10">Belongs to the sodium:neurotransmitter symporter (SNF) (TC 2.A.22) family.</text>
</comment>
<dbReference type="InterPro" id="IPR000175">
    <property type="entry name" value="Na/ntran_symport"/>
</dbReference>
<feature type="compositionally biased region" description="Basic and acidic residues" evidence="11">
    <location>
        <begin position="669"/>
        <end position="687"/>
    </location>
</feature>
<dbReference type="OrthoDB" id="6581954at2759"/>
<feature type="transmembrane region" description="Helical" evidence="12">
    <location>
        <begin position="612"/>
        <end position="633"/>
    </location>
</feature>
<feature type="transmembrane region" description="Helical" evidence="12">
    <location>
        <begin position="399"/>
        <end position="425"/>
    </location>
</feature>
<comment type="subcellular location">
    <subcellularLocation>
        <location evidence="1">Membrane</location>
        <topology evidence="1">Multi-pass membrane protein</topology>
    </subcellularLocation>
</comment>
<reference evidence="13" key="1">
    <citation type="submission" date="2022-03" db="EMBL/GenBank/DDBJ databases">
        <authorList>
            <person name="Martin C."/>
        </authorList>
    </citation>
    <scope>NUCLEOTIDE SEQUENCE</scope>
</reference>
<evidence type="ECO:0000256" key="9">
    <source>
        <dbReference type="PIRSR" id="PIRSR600175-2"/>
    </source>
</evidence>
<feature type="binding site" evidence="8">
    <location>
        <position position="474"/>
    </location>
    <ligand>
        <name>Na(+)</name>
        <dbReference type="ChEBI" id="CHEBI:29101"/>
        <label>1</label>
    </ligand>
</feature>
<feature type="binding site" evidence="8">
    <location>
        <position position="104"/>
    </location>
    <ligand>
        <name>Na(+)</name>
        <dbReference type="ChEBI" id="CHEBI:29101"/>
        <label>1</label>
    </ligand>
</feature>
<feature type="binding site" evidence="8">
    <location>
        <position position="405"/>
    </location>
    <ligand>
        <name>Na(+)</name>
        <dbReference type="ChEBI" id="CHEBI:29101"/>
        <label>1</label>
    </ligand>
</feature>
<evidence type="ECO:0000256" key="11">
    <source>
        <dbReference type="SAM" id="MobiDB-lite"/>
    </source>
</evidence>
<feature type="binding site" evidence="8">
    <location>
        <position position="373"/>
    </location>
    <ligand>
        <name>Na(+)</name>
        <dbReference type="ChEBI" id="CHEBI:29101"/>
        <label>1</label>
    </ligand>
</feature>
<feature type="transmembrane region" description="Helical" evidence="12">
    <location>
        <begin position="96"/>
        <end position="114"/>
    </location>
</feature>
<feature type="region of interest" description="Disordered" evidence="11">
    <location>
        <begin position="665"/>
        <end position="698"/>
    </location>
</feature>
<gene>
    <name evidence="13" type="ORF">OFUS_LOCUS651</name>
</gene>
<feature type="binding site" evidence="8">
    <location>
        <position position="105"/>
    </location>
    <ligand>
        <name>Na(+)</name>
        <dbReference type="ChEBI" id="CHEBI:29101"/>
        <label>1</label>
    </ligand>
</feature>
<dbReference type="InterPro" id="IPR037272">
    <property type="entry name" value="SNS_sf"/>
</dbReference>
<feature type="transmembrane region" description="Helical" evidence="12">
    <location>
        <begin position="458"/>
        <end position="487"/>
    </location>
</feature>
<keyword evidence="9" id="KW-1015">Disulfide bond</keyword>
<evidence type="ECO:0000313" key="14">
    <source>
        <dbReference type="Proteomes" id="UP000749559"/>
    </source>
</evidence>
<dbReference type="PRINTS" id="PR00176">
    <property type="entry name" value="NANEUSMPORT"/>
</dbReference>
<dbReference type="Pfam" id="PF00209">
    <property type="entry name" value="SNF"/>
    <property type="match status" value="1"/>
</dbReference>